<organism evidence="1 2">
    <name type="scientific">Panagrolaimus sp. ES5</name>
    <dbReference type="NCBI Taxonomy" id="591445"/>
    <lineage>
        <taxon>Eukaryota</taxon>
        <taxon>Metazoa</taxon>
        <taxon>Ecdysozoa</taxon>
        <taxon>Nematoda</taxon>
        <taxon>Chromadorea</taxon>
        <taxon>Rhabditida</taxon>
        <taxon>Tylenchina</taxon>
        <taxon>Panagrolaimomorpha</taxon>
        <taxon>Panagrolaimoidea</taxon>
        <taxon>Panagrolaimidae</taxon>
        <taxon>Panagrolaimus</taxon>
    </lineage>
</organism>
<evidence type="ECO:0000313" key="2">
    <source>
        <dbReference type="WBParaSite" id="ES5_v2.g27708.t1"/>
    </source>
</evidence>
<evidence type="ECO:0000313" key="1">
    <source>
        <dbReference type="Proteomes" id="UP000887579"/>
    </source>
</evidence>
<proteinExistence type="predicted"/>
<name>A0AC34GD78_9BILA</name>
<dbReference type="Proteomes" id="UP000887579">
    <property type="component" value="Unplaced"/>
</dbReference>
<dbReference type="WBParaSite" id="ES5_v2.g27708.t1">
    <property type="protein sequence ID" value="ES5_v2.g27708.t1"/>
    <property type="gene ID" value="ES5_v2.g27708"/>
</dbReference>
<sequence>MPNSSGNYPEYYRPIPQRSFSGRGQPPNRNRQNGQESENERRKRSFVVIGLQTLPVGTENEIRDQDHLAAMDIVRYLGVEDDIQKSQVKRARNGPVLIITLESVESRDLILKRSHFLRNNDDTRHLKVDKAYTAEDMVQRFGRLPNDEDLDDPNSEYNNVNRPGVIRRPHQGNDYNRPPANYGDVGYRNNRSGTNSHNNDFYPVPARPNNDYGHIQRVNNNPRGGRGYSRNRDDSYSNEIPDRYQRAPPSRNHMDDRRPISRNYDGYRGYNNDSDNNYNQNPGYDRNQSGGSFRRNNNNNLRENP</sequence>
<protein>
    <submittedName>
        <fullName evidence="2">Uncharacterized protein</fullName>
    </submittedName>
</protein>
<accession>A0AC34GD78</accession>
<reference evidence="2" key="1">
    <citation type="submission" date="2022-11" db="UniProtKB">
        <authorList>
            <consortium name="WormBaseParasite"/>
        </authorList>
    </citation>
    <scope>IDENTIFICATION</scope>
</reference>